<evidence type="ECO:0000256" key="3">
    <source>
        <dbReference type="ARBA" id="ARBA00022516"/>
    </source>
</evidence>
<comment type="subunit">
    <text evidence="12">Heterodimer of a large membrane-associated beta subunit and a small pyruvoyl-containing alpha subunit.</text>
</comment>
<evidence type="ECO:0000313" key="13">
    <source>
        <dbReference type="EMBL" id="PYI54053.1"/>
    </source>
</evidence>
<evidence type="ECO:0000256" key="5">
    <source>
        <dbReference type="ARBA" id="ARBA00023098"/>
    </source>
</evidence>
<proteinExistence type="inferred from homology"/>
<protein>
    <recommendedName>
        <fullName evidence="12">Phosphatidylserine decarboxylase proenzyme</fullName>
        <ecNumber evidence="12">4.1.1.65</ecNumber>
    </recommendedName>
    <component>
        <recommendedName>
            <fullName evidence="12">Phosphatidylserine decarboxylase alpha chain</fullName>
        </recommendedName>
    </component>
    <component>
        <recommendedName>
            <fullName evidence="12">Phosphatidylserine decarboxylase beta chain</fullName>
        </recommendedName>
    </component>
</protein>
<keyword evidence="2 12" id="KW-1003">Cell membrane</keyword>
<keyword evidence="10 12" id="KW-1208">Phospholipid metabolism</keyword>
<keyword evidence="9 12" id="KW-0456">Lyase</keyword>
<dbReference type="OrthoDB" id="9802030at2"/>
<dbReference type="UniPathway" id="UPA00558">
    <property type="reaction ID" value="UER00616"/>
</dbReference>
<comment type="similarity">
    <text evidence="12">Belongs to the phosphatidylserine decarboxylase family. PSD-B subfamily. Prokaryotic type I sub-subfamily.</text>
</comment>
<evidence type="ECO:0000256" key="11">
    <source>
        <dbReference type="ARBA" id="ARBA00023317"/>
    </source>
</evidence>
<dbReference type="PANTHER" id="PTHR10067">
    <property type="entry name" value="PHOSPHATIDYLSERINE DECARBOXYLASE"/>
    <property type="match status" value="1"/>
</dbReference>
<evidence type="ECO:0000256" key="7">
    <source>
        <dbReference type="ARBA" id="ARBA00023145"/>
    </source>
</evidence>
<accession>A0A2V5K865</accession>
<organism evidence="13 14">
    <name type="scientific">Paenibacillus flagellatus</name>
    <dbReference type="NCBI Taxonomy" id="2211139"/>
    <lineage>
        <taxon>Bacteria</taxon>
        <taxon>Bacillati</taxon>
        <taxon>Bacillota</taxon>
        <taxon>Bacilli</taxon>
        <taxon>Bacillales</taxon>
        <taxon>Paenibacillaceae</taxon>
        <taxon>Paenibacillus</taxon>
    </lineage>
</organism>
<evidence type="ECO:0000256" key="8">
    <source>
        <dbReference type="ARBA" id="ARBA00023209"/>
    </source>
</evidence>
<feature type="modified residue" description="Pyruvic acid (Ser); by autocatalysis" evidence="12">
    <location>
        <position position="229"/>
    </location>
</feature>
<dbReference type="InterPro" id="IPR033177">
    <property type="entry name" value="PSD-B"/>
</dbReference>
<dbReference type="GO" id="GO:0004609">
    <property type="term" value="F:phosphatidylserine decarboxylase activity"/>
    <property type="evidence" value="ECO:0007669"/>
    <property type="project" value="UniProtKB-UniRule"/>
</dbReference>
<dbReference type="PANTHER" id="PTHR10067:SF6">
    <property type="entry name" value="PHOSPHATIDYLSERINE DECARBOXYLASE PROENZYME, MITOCHONDRIAL"/>
    <property type="match status" value="1"/>
</dbReference>
<gene>
    <name evidence="12 13" type="primary">psd</name>
    <name evidence="13" type="ORF">DLM86_16050</name>
</gene>
<dbReference type="NCBIfam" id="TIGR00163">
    <property type="entry name" value="PS_decarb"/>
    <property type="match status" value="1"/>
</dbReference>
<keyword evidence="5 12" id="KW-0443">Lipid metabolism</keyword>
<dbReference type="GO" id="GO:0005886">
    <property type="term" value="C:plasma membrane"/>
    <property type="evidence" value="ECO:0007669"/>
    <property type="project" value="UniProtKB-SubCell"/>
</dbReference>
<feature type="active site" description="Charge relay system; for autoendoproteolytic cleavage activity" evidence="12">
    <location>
        <position position="229"/>
    </location>
</feature>
<reference evidence="13 14" key="1">
    <citation type="submission" date="2018-05" db="EMBL/GenBank/DDBJ databases">
        <title>Paenibacillus flagellatus sp. nov., isolated from selenium mineral soil.</title>
        <authorList>
            <person name="Dai X."/>
        </authorList>
    </citation>
    <scope>NUCLEOTIDE SEQUENCE [LARGE SCALE GENOMIC DNA]</scope>
    <source>
        <strain evidence="13 14">DXL2</strain>
    </source>
</reference>
<comment type="catalytic activity">
    <reaction evidence="12">
        <text>a 1,2-diacyl-sn-glycero-3-phospho-L-serine + H(+) = a 1,2-diacyl-sn-glycero-3-phosphoethanolamine + CO2</text>
        <dbReference type="Rhea" id="RHEA:20828"/>
        <dbReference type="ChEBI" id="CHEBI:15378"/>
        <dbReference type="ChEBI" id="CHEBI:16526"/>
        <dbReference type="ChEBI" id="CHEBI:57262"/>
        <dbReference type="ChEBI" id="CHEBI:64612"/>
        <dbReference type="EC" id="4.1.1.65"/>
    </reaction>
</comment>
<feature type="active site" description="Charge relay system; for autoendoproteolytic cleavage activity" evidence="12">
    <location>
        <position position="144"/>
    </location>
</feature>
<comment type="pathway">
    <text evidence="12">Phospholipid metabolism; phosphatidylethanolamine biosynthesis; phosphatidylethanolamine from CDP-diacylglycerol: step 2/2.</text>
</comment>
<dbReference type="EMBL" id="QJVJ01000006">
    <property type="protein sequence ID" value="PYI54053.1"/>
    <property type="molecule type" value="Genomic_DNA"/>
</dbReference>
<feature type="chain" id="PRO_5023418201" description="Phosphatidylserine decarboxylase beta chain" evidence="12">
    <location>
        <begin position="1"/>
        <end position="228"/>
    </location>
</feature>
<comment type="subcellular location">
    <subcellularLocation>
        <location evidence="12">Cell membrane</location>
        <topology evidence="12">Peripheral membrane protein</topology>
    </subcellularLocation>
</comment>
<evidence type="ECO:0000256" key="12">
    <source>
        <dbReference type="HAMAP-Rule" id="MF_00662"/>
    </source>
</evidence>
<evidence type="ECO:0000256" key="4">
    <source>
        <dbReference type="ARBA" id="ARBA00022793"/>
    </source>
</evidence>
<comment type="caution">
    <text evidence="13">The sequence shown here is derived from an EMBL/GenBank/DDBJ whole genome shotgun (WGS) entry which is preliminary data.</text>
</comment>
<feature type="site" description="Cleavage (non-hydrolytic); by autocatalysis" evidence="12">
    <location>
        <begin position="228"/>
        <end position="229"/>
    </location>
</feature>
<comment type="cofactor">
    <cofactor evidence="12">
        <name>pyruvate</name>
        <dbReference type="ChEBI" id="CHEBI:15361"/>
    </cofactor>
    <text evidence="12">Binds 1 pyruvoyl group covalently per subunit.</text>
</comment>
<dbReference type="AlphaFoldDB" id="A0A2V5K865"/>
<name>A0A2V5K865_9BACL</name>
<keyword evidence="8 12" id="KW-0594">Phospholipid biosynthesis</keyword>
<evidence type="ECO:0000256" key="6">
    <source>
        <dbReference type="ARBA" id="ARBA00023136"/>
    </source>
</evidence>
<dbReference type="HAMAP" id="MF_00662">
    <property type="entry name" value="PS_decarb_PSD_B_type1"/>
    <property type="match status" value="1"/>
</dbReference>
<evidence type="ECO:0000256" key="1">
    <source>
        <dbReference type="ARBA" id="ARBA00005189"/>
    </source>
</evidence>
<keyword evidence="14" id="KW-1185">Reference proteome</keyword>
<keyword evidence="6 12" id="KW-0472">Membrane</keyword>
<feature type="active site" description="Schiff-base intermediate with substrate; via pyruvic acid; for decarboxylase activity" evidence="12">
    <location>
        <position position="229"/>
    </location>
</feature>
<keyword evidence="7 12" id="KW-0865">Zymogen</keyword>
<comment type="function">
    <text evidence="12">Catalyzes the formation of phosphatidylethanolamine (PtdEtn) from phosphatidylserine (PtdSer).</text>
</comment>
<evidence type="ECO:0000256" key="9">
    <source>
        <dbReference type="ARBA" id="ARBA00023239"/>
    </source>
</evidence>
<evidence type="ECO:0000256" key="2">
    <source>
        <dbReference type="ARBA" id="ARBA00022475"/>
    </source>
</evidence>
<comment type="pathway">
    <text evidence="1">Lipid metabolism.</text>
</comment>
<dbReference type="InterPro" id="IPR003817">
    <property type="entry name" value="PS_Dcarbxylase"/>
</dbReference>
<keyword evidence="4 12" id="KW-0210">Decarboxylase</keyword>
<dbReference type="GO" id="GO:0006646">
    <property type="term" value="P:phosphatidylethanolamine biosynthetic process"/>
    <property type="evidence" value="ECO:0007669"/>
    <property type="project" value="UniProtKB-UniRule"/>
</dbReference>
<evidence type="ECO:0000313" key="14">
    <source>
        <dbReference type="Proteomes" id="UP000247476"/>
    </source>
</evidence>
<feature type="chain" id="PRO_5023418202" description="Phosphatidylserine decarboxylase alpha chain" evidence="12">
    <location>
        <begin position="229"/>
        <end position="278"/>
    </location>
</feature>
<dbReference type="Pfam" id="PF02666">
    <property type="entry name" value="PS_Dcarbxylase"/>
    <property type="match status" value="1"/>
</dbReference>
<sequence>MTKEQRLLALAAELTSVKWLSRLIGRFTRSRWSRALIPRYARAYAIRVEEAEKLPDAYRSLNDFFVRRLKPGLRPVDRDARSLVSPVDGTVTGIGPIGDRADLIVKGQYYRADDLLGGSPLAASYAGGFFVVLYLSPADYHRVHSPVAGTVTGSAHFPGRTYPVNAFGLERMRRVLSRNERLITYIRHAYGVLPVIKVGAMNVSSIRYAEPMPEHPAKGDELARFEFGSTVVLLVEPGSFAFRPDLAVGSRVRVGEPLGRWGESEAPLGDSYAPLRSP</sequence>
<keyword evidence="11 12" id="KW-0670">Pyruvate</keyword>
<dbReference type="Proteomes" id="UP000247476">
    <property type="component" value="Unassembled WGS sequence"/>
</dbReference>
<dbReference type="RefSeq" id="WP_110841038.1">
    <property type="nucleotide sequence ID" value="NZ_QJVJ01000006.1"/>
</dbReference>
<feature type="active site" description="Charge relay system; for autoendoproteolytic cleavage activity" evidence="12">
    <location>
        <position position="88"/>
    </location>
</feature>
<evidence type="ECO:0000256" key="10">
    <source>
        <dbReference type="ARBA" id="ARBA00023264"/>
    </source>
</evidence>
<dbReference type="InterPro" id="IPR033178">
    <property type="entry name" value="PSD_type1_pro"/>
</dbReference>
<comment type="PTM">
    <text evidence="12">Is synthesized initially as an inactive proenzyme. Formation of the active enzyme involves a self-maturation process in which the active site pyruvoyl group is generated from an internal serine residue via an autocatalytic post-translational modification. Two non-identical subunits are generated from the proenzyme in this reaction, and the pyruvate is formed at the N-terminus of the alpha chain, which is derived from the carboxyl end of the proenzyme. The autoendoproteolytic cleavage occurs by a canonical serine protease mechanism, in which the side chain hydroxyl group of the serine supplies its oxygen atom to form the C-terminus of the beta chain, while the remainder of the serine residue undergoes an oxidative deamination to produce ammonia and the pyruvoyl prosthetic group on the alpha chain. During this reaction, the Ser that is part of the protease active site of the proenzyme becomes the pyruvoyl prosthetic group, which constitutes an essential element of the active site of the mature decarboxylase.</text>
</comment>
<keyword evidence="3 12" id="KW-0444">Lipid biosynthesis</keyword>
<dbReference type="EC" id="4.1.1.65" evidence="12"/>